<dbReference type="EC" id="2.7.1.73" evidence="6"/>
<dbReference type="InterPro" id="IPR029056">
    <property type="entry name" value="Ribokinase-like"/>
</dbReference>
<dbReference type="AlphaFoldDB" id="A0A0E3LHC8"/>
<keyword evidence="2 4" id="KW-0808">Transferase</keyword>
<evidence type="ECO:0000313" key="7">
    <source>
        <dbReference type="Proteomes" id="UP000033096"/>
    </source>
</evidence>
<feature type="domain" description="Carbohydrate kinase PfkB" evidence="5">
    <location>
        <begin position="6"/>
        <end position="280"/>
    </location>
</feature>
<dbReference type="PANTHER" id="PTHR10584">
    <property type="entry name" value="SUGAR KINASE"/>
    <property type="match status" value="1"/>
</dbReference>
<dbReference type="Gene3D" id="3.40.1190.20">
    <property type="match status" value="1"/>
</dbReference>
<dbReference type="PROSITE" id="PS00583">
    <property type="entry name" value="PFKB_KINASES_1"/>
    <property type="match status" value="1"/>
</dbReference>
<dbReference type="PATRIC" id="fig|1434123.4.peg.2156"/>
<organism evidence="6 7">
    <name type="scientific">Methanosarcina vacuolata Z-761</name>
    <dbReference type="NCBI Taxonomy" id="1434123"/>
    <lineage>
        <taxon>Archaea</taxon>
        <taxon>Methanobacteriati</taxon>
        <taxon>Methanobacteriota</taxon>
        <taxon>Stenosarchaea group</taxon>
        <taxon>Methanomicrobia</taxon>
        <taxon>Methanosarcinales</taxon>
        <taxon>Methanosarcinaceae</taxon>
        <taxon>Methanosarcina</taxon>
    </lineage>
</organism>
<proteinExistence type="inferred from homology"/>
<dbReference type="PRINTS" id="PR00990">
    <property type="entry name" value="RIBOKINASE"/>
</dbReference>
<sequence length="299" mass="33020">MDRIISIVGHTALDYIVDVERIAGKNESSPVIDYEEYPGGGAANIAVAIAKLGGKSQLISPVGTDFVSSGYEKLLTDAHVDLSRLYRIEDRKISKAFIFTDREDNQTTYFYWGASSKFKELEPEPVDFVHLATADSVYNAKLAQIAGFVSFDPGQDLVTYSKENLELILAHTDILFANRHEIKRVSEMTGKSFSELKAMIDIIVVTYDSQGSRIYTGKDEFLIPVISVQASDPTGAGDAYRAGFLLAFTRGYPLTTCGKIGSTVASFAVQARGCQTDLPTWEEMKARYEVNFGRLEKEC</sequence>
<dbReference type="PROSITE" id="PS00584">
    <property type="entry name" value="PFKB_KINASES_2"/>
    <property type="match status" value="1"/>
</dbReference>
<reference evidence="6 7" key="1">
    <citation type="submission" date="2014-07" db="EMBL/GenBank/DDBJ databases">
        <title>Methanogenic archaea and the global carbon cycle.</title>
        <authorList>
            <person name="Henriksen J.R."/>
            <person name="Luke J."/>
            <person name="Reinhart S."/>
            <person name="Benedict M.N."/>
            <person name="Youngblut N.D."/>
            <person name="Metcalf M.E."/>
            <person name="Whitaker R.J."/>
            <person name="Metcalf W.W."/>
        </authorList>
    </citation>
    <scope>NUCLEOTIDE SEQUENCE [LARGE SCALE GENOMIC DNA]</scope>
    <source>
        <strain evidence="6 7">Z-761</strain>
    </source>
</reference>
<gene>
    <name evidence="6" type="ORF">MSVAZ_1777</name>
</gene>
<dbReference type="GO" id="GO:0016301">
    <property type="term" value="F:kinase activity"/>
    <property type="evidence" value="ECO:0007669"/>
    <property type="project" value="UniProtKB-KW"/>
</dbReference>
<dbReference type="InterPro" id="IPR002173">
    <property type="entry name" value="Carboh/pur_kinase_PfkB_CS"/>
</dbReference>
<dbReference type="InterPro" id="IPR011611">
    <property type="entry name" value="PfkB_dom"/>
</dbReference>
<keyword evidence="3 4" id="KW-0418">Kinase</keyword>
<accession>A0A0E3LHC8</accession>
<evidence type="ECO:0000256" key="2">
    <source>
        <dbReference type="ARBA" id="ARBA00022679"/>
    </source>
</evidence>
<evidence type="ECO:0000256" key="4">
    <source>
        <dbReference type="RuleBase" id="RU003704"/>
    </source>
</evidence>
<dbReference type="HOGENOM" id="CLU_027634_5_2_2"/>
<evidence type="ECO:0000256" key="1">
    <source>
        <dbReference type="ARBA" id="ARBA00010688"/>
    </source>
</evidence>
<dbReference type="Pfam" id="PF00294">
    <property type="entry name" value="PfkB"/>
    <property type="match status" value="1"/>
</dbReference>
<evidence type="ECO:0000256" key="3">
    <source>
        <dbReference type="ARBA" id="ARBA00022777"/>
    </source>
</evidence>
<dbReference type="GeneID" id="24810225"/>
<dbReference type="GO" id="GO:0006796">
    <property type="term" value="P:phosphate-containing compound metabolic process"/>
    <property type="evidence" value="ECO:0007669"/>
    <property type="project" value="UniProtKB-ARBA"/>
</dbReference>
<dbReference type="SUPFAM" id="SSF53613">
    <property type="entry name" value="Ribokinase-like"/>
    <property type="match status" value="1"/>
</dbReference>
<dbReference type="EMBL" id="CP009520">
    <property type="protein sequence ID" value="AKB44046.1"/>
    <property type="molecule type" value="Genomic_DNA"/>
</dbReference>
<dbReference type="KEGG" id="mvc:MSVAZ_1777"/>
<dbReference type="InterPro" id="IPR002139">
    <property type="entry name" value="Ribo/fructo_kinase"/>
</dbReference>
<protein>
    <submittedName>
        <fullName evidence="6">Inosine-guanosine kinase</fullName>
        <ecNumber evidence="6">2.7.1.73</ecNumber>
    </submittedName>
</protein>
<keyword evidence="7" id="KW-1185">Reference proteome</keyword>
<dbReference type="CDD" id="cd01942">
    <property type="entry name" value="ribokinase_group_A"/>
    <property type="match status" value="1"/>
</dbReference>
<comment type="similarity">
    <text evidence="1 4">Belongs to the carbohydrate kinase PfkB family.</text>
</comment>
<dbReference type="RefSeq" id="WP_048123856.1">
    <property type="nucleotide sequence ID" value="NZ_CP009520.1"/>
</dbReference>
<dbReference type="Proteomes" id="UP000033096">
    <property type="component" value="Chromosome"/>
</dbReference>
<evidence type="ECO:0000259" key="5">
    <source>
        <dbReference type="Pfam" id="PF00294"/>
    </source>
</evidence>
<name>A0A0E3LHC8_9EURY</name>
<evidence type="ECO:0000313" key="6">
    <source>
        <dbReference type="EMBL" id="AKB44046.1"/>
    </source>
</evidence>
<dbReference type="PANTHER" id="PTHR10584:SF166">
    <property type="entry name" value="RIBOKINASE"/>
    <property type="match status" value="1"/>
</dbReference>
<dbReference type="STRING" id="1434123.MSVAZ_1777"/>